<feature type="signal peptide" evidence="1">
    <location>
        <begin position="1"/>
        <end position="18"/>
    </location>
</feature>
<accession>A0A4Q1K5Y5</accession>
<dbReference type="AlphaFoldDB" id="A0A4Q1K5Y5"/>
<evidence type="ECO:0000259" key="2">
    <source>
        <dbReference type="Pfam" id="PF04187"/>
    </source>
</evidence>
<dbReference type="OrthoDB" id="1680202at2"/>
<sequence length="287" mass="33003">MKIRLFCVLVFTSFLAIAQDKMPYQIYTHSGQEASFKDILKASEKAEIVLFGEQHDNAIIHWLQLELIKDLKGIFDGKKTLVLGAEMFEADNQVLLNQYLKGEINQKQLDTTARLWKNYKTDYKPLVEFAKLHAIPFIATNIPRKFASLVYKNGFEALNELTPEEKSWIATLPILYDAKLPGYVKMLTEMQGHGGENLPKAQAIKDATMAHFILKNKKEKSTFVHFNGTYHSENFEGIVWYLKQKDPKLKMVTIASVTQEDIIRLNKEHINKADFIIVVDEDVTKTY</sequence>
<evidence type="ECO:0000313" key="4">
    <source>
        <dbReference type="Proteomes" id="UP000290283"/>
    </source>
</evidence>
<keyword evidence="1" id="KW-0732">Signal</keyword>
<dbReference type="InterPro" id="IPR007314">
    <property type="entry name" value="Cofac_haem-bd_dom"/>
</dbReference>
<dbReference type="SUPFAM" id="SSF159501">
    <property type="entry name" value="EreA/ChaN-like"/>
    <property type="match status" value="1"/>
</dbReference>
<dbReference type="Gene3D" id="3.40.50.11550">
    <property type="match status" value="2"/>
</dbReference>
<dbReference type="CDD" id="cd14727">
    <property type="entry name" value="ChanN-like"/>
    <property type="match status" value="1"/>
</dbReference>
<gene>
    <name evidence="3" type="ORF">EQG63_02345</name>
</gene>
<reference evidence="4" key="1">
    <citation type="submission" date="2019-01" db="EMBL/GenBank/DDBJ databases">
        <title>Cytophagaceae bacterium strain CAR-16.</title>
        <authorList>
            <person name="Chen W.-M."/>
        </authorList>
    </citation>
    <scope>NUCLEOTIDE SEQUENCE [LARGE SCALE GENOMIC DNA]</scope>
    <source>
        <strain evidence="4">LLJ-11</strain>
    </source>
</reference>
<dbReference type="RefSeq" id="WP_129434036.1">
    <property type="nucleotide sequence ID" value="NZ_SBKO01000001.1"/>
</dbReference>
<dbReference type="Proteomes" id="UP000290283">
    <property type="component" value="Unassembled WGS sequence"/>
</dbReference>
<evidence type="ECO:0000256" key="1">
    <source>
        <dbReference type="SAM" id="SignalP"/>
    </source>
</evidence>
<keyword evidence="4" id="KW-1185">Reference proteome</keyword>
<organism evidence="3 4">
    <name type="scientific">Flavobacterium amnicola</name>
    <dbReference type="NCBI Taxonomy" id="2506422"/>
    <lineage>
        <taxon>Bacteria</taxon>
        <taxon>Pseudomonadati</taxon>
        <taxon>Bacteroidota</taxon>
        <taxon>Flavobacteriia</taxon>
        <taxon>Flavobacteriales</taxon>
        <taxon>Flavobacteriaceae</taxon>
        <taxon>Flavobacterium</taxon>
    </lineage>
</organism>
<evidence type="ECO:0000313" key="3">
    <source>
        <dbReference type="EMBL" id="RXR20795.1"/>
    </source>
</evidence>
<comment type="caution">
    <text evidence="3">The sequence shown here is derived from an EMBL/GenBank/DDBJ whole genome shotgun (WGS) entry which is preliminary data.</text>
</comment>
<dbReference type="EMBL" id="SBKO01000001">
    <property type="protein sequence ID" value="RXR20795.1"/>
    <property type="molecule type" value="Genomic_DNA"/>
</dbReference>
<dbReference type="Pfam" id="PF04187">
    <property type="entry name" value="Cofac_haem_bdg"/>
    <property type="match status" value="1"/>
</dbReference>
<protein>
    <submittedName>
        <fullName evidence="3">Iron-regulated protein</fullName>
    </submittedName>
</protein>
<name>A0A4Q1K5Y5_9FLAO</name>
<feature type="chain" id="PRO_5020456587" evidence="1">
    <location>
        <begin position="19"/>
        <end position="287"/>
    </location>
</feature>
<feature type="domain" description="Haem-binding uptake Tiki superfamily ChaN" evidence="2">
    <location>
        <begin position="40"/>
        <end position="242"/>
    </location>
</feature>
<proteinExistence type="predicted"/>